<dbReference type="Pfam" id="PF00415">
    <property type="entry name" value="RCC1"/>
    <property type="match status" value="2"/>
</dbReference>
<dbReference type="InterPro" id="IPR000408">
    <property type="entry name" value="Reg_chr_condens"/>
</dbReference>
<evidence type="ECO:0000256" key="2">
    <source>
        <dbReference type="PROSITE-ProRule" id="PRU00235"/>
    </source>
</evidence>
<feature type="repeat" description="RCC1" evidence="2">
    <location>
        <begin position="825"/>
        <end position="881"/>
    </location>
</feature>
<dbReference type="Pfam" id="PF13540">
    <property type="entry name" value="RCC1_2"/>
    <property type="match status" value="1"/>
</dbReference>
<dbReference type="PANTHER" id="PTHR22870">
    <property type="entry name" value="REGULATOR OF CHROMOSOME CONDENSATION"/>
    <property type="match status" value="1"/>
</dbReference>
<dbReference type="Pfam" id="PF25390">
    <property type="entry name" value="WD40_RLD"/>
    <property type="match status" value="1"/>
</dbReference>
<feature type="region of interest" description="Disordered" evidence="3">
    <location>
        <begin position="995"/>
        <end position="1022"/>
    </location>
</feature>
<dbReference type="PROSITE" id="PS50012">
    <property type="entry name" value="RCC1_3"/>
    <property type="match status" value="6"/>
</dbReference>
<feature type="compositionally biased region" description="Basic and acidic residues" evidence="3">
    <location>
        <begin position="1011"/>
        <end position="1021"/>
    </location>
</feature>
<feature type="repeat" description="RCC1" evidence="2">
    <location>
        <begin position="932"/>
        <end position="980"/>
    </location>
</feature>
<feature type="repeat" description="RCC1" evidence="2">
    <location>
        <begin position="571"/>
        <end position="622"/>
    </location>
</feature>
<dbReference type="PANTHER" id="PTHR22870:SF408">
    <property type="entry name" value="OS09G0560450 PROTEIN"/>
    <property type="match status" value="1"/>
</dbReference>
<dbReference type="PROSITE" id="PS00626">
    <property type="entry name" value="RCC1_2"/>
    <property type="match status" value="2"/>
</dbReference>
<evidence type="ECO:0000256" key="3">
    <source>
        <dbReference type="SAM" id="MobiDB-lite"/>
    </source>
</evidence>
<feature type="repeat" description="RCC1" evidence="2">
    <location>
        <begin position="771"/>
        <end position="824"/>
    </location>
</feature>
<dbReference type="AlphaFoldDB" id="G0TXR8"/>
<dbReference type="InterPro" id="IPR051210">
    <property type="entry name" value="Ub_ligase/GEF_domain"/>
</dbReference>
<evidence type="ECO:0000259" key="4">
    <source>
        <dbReference type="Pfam" id="PF25390"/>
    </source>
</evidence>
<organism evidence="5">
    <name type="scientific">Trypanosoma vivax (strain Y486)</name>
    <dbReference type="NCBI Taxonomy" id="1055687"/>
    <lineage>
        <taxon>Eukaryota</taxon>
        <taxon>Discoba</taxon>
        <taxon>Euglenozoa</taxon>
        <taxon>Kinetoplastea</taxon>
        <taxon>Metakinetoplastina</taxon>
        <taxon>Trypanosomatida</taxon>
        <taxon>Trypanosomatidae</taxon>
        <taxon>Trypanosoma</taxon>
        <taxon>Duttonella</taxon>
    </lineage>
</organism>
<dbReference type="PRINTS" id="PR00633">
    <property type="entry name" value="RCCNDNSATION"/>
</dbReference>
<gene>
    <name evidence="5" type="ORF">TVY486_0701030</name>
</gene>
<keyword evidence="1" id="KW-0677">Repeat</keyword>
<dbReference type="VEuPathDB" id="TriTrypDB:TvY486_0701030"/>
<name>G0TXR8_TRYVY</name>
<evidence type="ECO:0000256" key="1">
    <source>
        <dbReference type="ARBA" id="ARBA00022737"/>
    </source>
</evidence>
<evidence type="ECO:0000313" key="5">
    <source>
        <dbReference type="EMBL" id="CCC48760.1"/>
    </source>
</evidence>
<protein>
    <submittedName>
        <fullName evidence="5">Putative regulator of chromosome condensation</fullName>
    </submittedName>
</protein>
<accession>G0TXR8</accession>
<feature type="repeat" description="RCC1" evidence="2">
    <location>
        <begin position="623"/>
        <end position="672"/>
    </location>
</feature>
<sequence length="1182" mass="126068">MQGLIERFVRGDKSVLPQILSTVESQASASVGQWDDQLYQHLVRMLVAEGRRGDSGSSRRQAQEKESCLHAICILITAVGRGGPISSLARHALAEAGVGGCRTMNLDRYFSAPQPVLTSVVRFAAVLAKLLRVRASEFLTVQENIEAVENEELNRPSSRRHSSVGTVTSEGGHFIRSVASRSNSFAMGGSYHGGGASTGDGFGSAVGNSRRTSNASNASMRRPVTLPQTASFVPLDQNPLFMEDCTTQSWLQPQFPTPALLFAKQFGEACVSNLPPMTTHVVTTEKPAEEIPVETKQMDFGSSTNLRRIHDARVFEHQCDPLFSRYLSDGVVLMWGNVSAIKGPTSSPAGSSRDGVAERSFALSHVKLFTPVPVVTIRCGSFSCYFLTLDNGVYSCGNNDFGQLGIGVRSKSDPTAGSNEKDSRSGLHRVYFPSDDKVCRLEAGSSFAIALTTGGKSMYVWGQNAVGQCLSSTSSIVKAPELIDVSDRGGTIMSGACGQSFAALVFSCGSICTWGSLKMLGVTISPEGIRDVDAPDDYKCSKSFNVFKPISERIVALRAGEWHCLAITSRGSVYSWGVDHCGRLGLGEVGYVEKMRRIEALDGHFIVNASCGNYHSVVLTREGDIFAFGENKCGQLGLPTASPRLFPGHVFLPKPAVALSCGREHTCLLLEDGDVMVCGSLQSSGMELGYGNRFTIPRRTMQSYIALSLASGEMHGMATCLMRSVSVLATHNPNPFPRKDNRCPMDEIVAQHGVRMVSGGKGFTVLLTENNQAYAAGQAGMGQLGLGSVTAEHVSSFAEISLPKEDGVVTVSCGHNFVIAISTLGTVYSWGSNSHGQLGLGDAVPVGECASSPQEIEAFNSTKQIVQVACGGTFAIALSLDGKVYSWGEARYCSRGSAEKNCFPMPEVVSSLENIICVASGAEHAVALSSNNVLHAWGRGPLGDGGAASDFAASPVVVTFAPPIRQIGCGEFNTFAITNIGDLFVWGSNENGQCGVPQRSPASTFAASSDAKTDGEEEAAHQDTSAVLFPTLVSDSVRDAAFCSSCGVLVKEDGTSAVCGRLKKDGEEVLYTTFVLQVLKDPSVQGQESSSSTGTKGVDCLKNYVSRCFRCHDSLFTTLEYRRPSVSAVRGARGNMVMCLGFDREKEEGGSKTMVSFREVQKSRGSVVEHNFPASVLKNKKK</sequence>
<dbReference type="SUPFAM" id="SSF50985">
    <property type="entry name" value="RCC1/BLIP-II"/>
    <property type="match status" value="2"/>
</dbReference>
<feature type="domain" description="RCC1-like" evidence="4">
    <location>
        <begin position="365"/>
        <end position="717"/>
    </location>
</feature>
<dbReference type="InterPro" id="IPR058923">
    <property type="entry name" value="RCC1-like_dom"/>
</dbReference>
<proteinExistence type="predicted"/>
<dbReference type="Gene3D" id="2.130.10.30">
    <property type="entry name" value="Regulator of chromosome condensation 1/beta-lactamase-inhibitor protein II"/>
    <property type="match status" value="3"/>
</dbReference>
<dbReference type="EMBL" id="HE573023">
    <property type="protein sequence ID" value="CCC48760.1"/>
    <property type="molecule type" value="Genomic_DNA"/>
</dbReference>
<dbReference type="InterPro" id="IPR009091">
    <property type="entry name" value="RCC1/BLIP-II"/>
</dbReference>
<feature type="repeat" description="RCC1" evidence="2">
    <location>
        <begin position="882"/>
        <end position="931"/>
    </location>
</feature>
<reference evidence="5" key="1">
    <citation type="journal article" date="2012" name="Proc. Natl. Acad. Sci. U.S.A.">
        <title>Antigenic diversity is generated by distinct evolutionary mechanisms in African trypanosome species.</title>
        <authorList>
            <person name="Jackson A.P."/>
            <person name="Berry A."/>
            <person name="Aslett M."/>
            <person name="Allison H.C."/>
            <person name="Burton P."/>
            <person name="Vavrova-Anderson J."/>
            <person name="Brown R."/>
            <person name="Browne H."/>
            <person name="Corton N."/>
            <person name="Hauser H."/>
            <person name="Gamble J."/>
            <person name="Gilderthorp R."/>
            <person name="Marcello L."/>
            <person name="McQuillan J."/>
            <person name="Otto T.D."/>
            <person name="Quail M.A."/>
            <person name="Sanders M.J."/>
            <person name="van Tonder A."/>
            <person name="Ginger M.L."/>
            <person name="Field M.C."/>
            <person name="Barry J.D."/>
            <person name="Hertz-Fowler C."/>
            <person name="Berriman M."/>
        </authorList>
    </citation>
    <scope>NUCLEOTIDE SEQUENCE</scope>
    <source>
        <strain evidence="5">Y486</strain>
    </source>
</reference>